<comment type="caution">
    <text evidence="3">The sequence shown here is derived from an EMBL/GenBank/DDBJ whole genome shotgun (WGS) entry which is preliminary data.</text>
</comment>
<dbReference type="SMART" id="SM00875">
    <property type="entry name" value="BACK"/>
    <property type="match status" value="1"/>
</dbReference>
<evidence type="ECO:0000259" key="1">
    <source>
        <dbReference type="PROSITE" id="PS50097"/>
    </source>
</evidence>
<name>A0ABD2IRP2_HETSC</name>
<feature type="domain" description="MATH" evidence="2">
    <location>
        <begin position="449"/>
        <end position="584"/>
    </location>
</feature>
<dbReference type="Gene3D" id="2.60.210.10">
    <property type="entry name" value="Apoptosis, Tumor Necrosis Factor Receptor Associated Protein 2, Chain A"/>
    <property type="match status" value="2"/>
</dbReference>
<dbReference type="Pfam" id="PF22486">
    <property type="entry name" value="MATH_2"/>
    <property type="match status" value="2"/>
</dbReference>
<feature type="domain" description="MATH" evidence="2">
    <location>
        <begin position="296"/>
        <end position="431"/>
    </location>
</feature>
<evidence type="ECO:0000313" key="3">
    <source>
        <dbReference type="EMBL" id="KAL3081822.1"/>
    </source>
</evidence>
<protein>
    <recommendedName>
        <fullName evidence="5">BTB domain-containing protein</fullName>
    </recommendedName>
</protein>
<dbReference type="Gene3D" id="3.30.710.10">
    <property type="entry name" value="Potassium Channel Kv1.1, Chain A"/>
    <property type="match status" value="1"/>
</dbReference>
<dbReference type="Pfam" id="PF00651">
    <property type="entry name" value="BTB"/>
    <property type="match status" value="1"/>
</dbReference>
<dbReference type="InterPro" id="IPR011333">
    <property type="entry name" value="SKP1/BTB/POZ_sf"/>
</dbReference>
<accession>A0ABD2IRP2</accession>
<dbReference type="SMART" id="SM00061">
    <property type="entry name" value="MATH"/>
    <property type="match status" value="2"/>
</dbReference>
<proteinExistence type="predicted"/>
<keyword evidence="4" id="KW-1185">Reference proteome</keyword>
<dbReference type="AlphaFoldDB" id="A0ABD2IRP2"/>
<dbReference type="InterPro" id="IPR011705">
    <property type="entry name" value="BACK"/>
</dbReference>
<dbReference type="SUPFAM" id="SSF54695">
    <property type="entry name" value="POZ domain"/>
    <property type="match status" value="1"/>
</dbReference>
<evidence type="ECO:0000259" key="2">
    <source>
        <dbReference type="PROSITE" id="PS50144"/>
    </source>
</evidence>
<dbReference type="EMBL" id="JBICCN010000262">
    <property type="protein sequence ID" value="KAL3081822.1"/>
    <property type="molecule type" value="Genomic_DNA"/>
</dbReference>
<feature type="domain" description="BTB" evidence="1">
    <location>
        <begin position="21"/>
        <end position="99"/>
    </location>
</feature>
<dbReference type="PANTHER" id="PTHR45774:SF3">
    <property type="entry name" value="BTB (POZ) DOMAIN-CONTAINING 2B-RELATED"/>
    <property type="match status" value="1"/>
</dbReference>
<dbReference type="PANTHER" id="PTHR45774">
    <property type="entry name" value="BTB/POZ DOMAIN-CONTAINING"/>
    <property type="match status" value="1"/>
</dbReference>
<dbReference type="SUPFAM" id="SSF49599">
    <property type="entry name" value="TRAF domain-like"/>
    <property type="match status" value="2"/>
</dbReference>
<dbReference type="Gene3D" id="1.25.40.420">
    <property type="match status" value="1"/>
</dbReference>
<reference evidence="3 4" key="1">
    <citation type="submission" date="2024-10" db="EMBL/GenBank/DDBJ databases">
        <authorList>
            <person name="Kim D."/>
        </authorList>
    </citation>
    <scope>NUCLEOTIDE SEQUENCE [LARGE SCALE GENOMIC DNA]</scope>
    <source>
        <strain evidence="3">Taebaek</strain>
    </source>
</reference>
<dbReference type="InterPro" id="IPR008974">
    <property type="entry name" value="TRAF-like"/>
</dbReference>
<dbReference type="InterPro" id="IPR002083">
    <property type="entry name" value="MATH/TRAF_dom"/>
</dbReference>
<dbReference type="PROSITE" id="PS50097">
    <property type="entry name" value="BTB"/>
    <property type="match status" value="1"/>
</dbReference>
<dbReference type="PROSITE" id="PS50144">
    <property type="entry name" value="MATH"/>
    <property type="match status" value="2"/>
</dbReference>
<sequence>MSSSGNSLERMKHLLSTEEHSDVHFLVGDGDAKEVLPAHQLILKNASVVFEAMFCFDANKEQRENVSANCPVVEVTDIEASAFKVMLSFIYTEDLNELDGNNAMAVLYAAKKYNISGLIRPCLDVPISKLRNVFLAYSQALLFELEDFASKCLRYICKNAEKLFKSKEFLHIDLEMLSNLLDNDRLLLSDELELWKAAIRWANEKCRQGIACYSNNIRRSVLGPALFKIRFPNIHEKDFAKCVVPYDVLTLEELLGVYQFNSHPFLYICGAPDLYSLKFPSHGRISDWNKAKGNKRGTLALEIEKMSEFVGESVGSSRFSDAVFIKGLAWKIEAQIRKKKKGTDKKKCLGFYLWCDAKEEGLWNCVYSASFRIVSEKSEEENSIGTICDCVINQSSSCRGFNNFITFEELMELSNGFYNRKEDKVTLTIDIITDEPKVDKFILNHSNSKGTIFMDIQKVSEFAREIFLSERKSETVHIKGLPWKIKAQIQKKTESTNNEKYLGIYLLCDAPEEDKKWNCKCSATFRFVSQMSGVTDMKREFSEERTFNSESRSWGFYNLISFAKLMNPSEGFYDKSEDKVTLTIDFTVNEAKNEDKA</sequence>
<dbReference type="Pfam" id="PF07707">
    <property type="entry name" value="BACK"/>
    <property type="match status" value="1"/>
</dbReference>
<gene>
    <name evidence="3" type="ORF">niasHS_012764</name>
</gene>
<evidence type="ECO:0008006" key="5">
    <source>
        <dbReference type="Google" id="ProtNLM"/>
    </source>
</evidence>
<dbReference type="InterPro" id="IPR000210">
    <property type="entry name" value="BTB/POZ_dom"/>
</dbReference>
<dbReference type="Proteomes" id="UP001620645">
    <property type="component" value="Unassembled WGS sequence"/>
</dbReference>
<dbReference type="SMART" id="SM00225">
    <property type="entry name" value="BTB"/>
    <property type="match status" value="1"/>
</dbReference>
<evidence type="ECO:0000313" key="4">
    <source>
        <dbReference type="Proteomes" id="UP001620645"/>
    </source>
</evidence>
<organism evidence="3 4">
    <name type="scientific">Heterodera schachtii</name>
    <name type="common">Sugarbeet cyst nematode worm</name>
    <name type="synonym">Tylenchus schachtii</name>
    <dbReference type="NCBI Taxonomy" id="97005"/>
    <lineage>
        <taxon>Eukaryota</taxon>
        <taxon>Metazoa</taxon>
        <taxon>Ecdysozoa</taxon>
        <taxon>Nematoda</taxon>
        <taxon>Chromadorea</taxon>
        <taxon>Rhabditida</taxon>
        <taxon>Tylenchina</taxon>
        <taxon>Tylenchomorpha</taxon>
        <taxon>Tylenchoidea</taxon>
        <taxon>Heteroderidae</taxon>
        <taxon>Heteroderinae</taxon>
        <taxon>Heterodera</taxon>
    </lineage>
</organism>